<dbReference type="PANTHER" id="PTHR34502:SF6">
    <property type="entry name" value="DUF6594 DOMAIN-CONTAINING PROTEIN"/>
    <property type="match status" value="1"/>
</dbReference>
<evidence type="ECO:0000256" key="1">
    <source>
        <dbReference type="SAM" id="MobiDB-lite"/>
    </source>
</evidence>
<dbReference type="Pfam" id="PF20237">
    <property type="entry name" value="DUF6594"/>
    <property type="match status" value="1"/>
</dbReference>
<protein>
    <recommendedName>
        <fullName evidence="3">DUF6594 domain-containing protein</fullName>
    </recommendedName>
</protein>
<reference evidence="4 5" key="1">
    <citation type="submission" date="2017-02" db="EMBL/GenBank/DDBJ databases">
        <title>Genomes of Trichoderma spp. with biocontrol activity.</title>
        <authorList>
            <person name="Gardiner D."/>
            <person name="Kazan K."/>
            <person name="Vos C."/>
            <person name="Harvey P."/>
        </authorList>
    </citation>
    <scope>NUCLEOTIDE SEQUENCE [LARGE SCALE GENOMIC DNA]</scope>
    <source>
        <strain evidence="4 5">Tr1</strain>
    </source>
</reference>
<evidence type="ECO:0000313" key="5">
    <source>
        <dbReference type="Proteomes" id="UP000236290"/>
    </source>
</evidence>
<name>A0A2K0UFX2_TRIHA</name>
<feature type="region of interest" description="Disordered" evidence="1">
    <location>
        <begin position="270"/>
        <end position="289"/>
    </location>
</feature>
<dbReference type="AlphaFoldDB" id="A0A2K0UFX2"/>
<feature type="transmembrane region" description="Helical" evidence="2">
    <location>
        <begin position="416"/>
        <end position="437"/>
    </location>
</feature>
<feature type="compositionally biased region" description="Basic residues" evidence="1">
    <location>
        <begin position="90"/>
        <end position="107"/>
    </location>
</feature>
<organism evidence="4 5">
    <name type="scientific">Trichoderma harzianum</name>
    <name type="common">Hypocrea lixii</name>
    <dbReference type="NCBI Taxonomy" id="5544"/>
    <lineage>
        <taxon>Eukaryota</taxon>
        <taxon>Fungi</taxon>
        <taxon>Dikarya</taxon>
        <taxon>Ascomycota</taxon>
        <taxon>Pezizomycotina</taxon>
        <taxon>Sordariomycetes</taxon>
        <taxon>Hypocreomycetidae</taxon>
        <taxon>Hypocreales</taxon>
        <taxon>Hypocreaceae</taxon>
        <taxon>Trichoderma</taxon>
    </lineage>
</organism>
<feature type="compositionally biased region" description="Low complexity" evidence="1">
    <location>
        <begin position="52"/>
        <end position="66"/>
    </location>
</feature>
<feature type="transmembrane region" description="Helical" evidence="2">
    <location>
        <begin position="443"/>
        <end position="461"/>
    </location>
</feature>
<comment type="caution">
    <text evidence="4">The sequence shown here is derived from an EMBL/GenBank/DDBJ whole genome shotgun (WGS) entry which is preliminary data.</text>
</comment>
<evidence type="ECO:0000259" key="3">
    <source>
        <dbReference type="Pfam" id="PF20237"/>
    </source>
</evidence>
<feature type="region of interest" description="Disordered" evidence="1">
    <location>
        <begin position="1"/>
        <end position="150"/>
    </location>
</feature>
<dbReference type="Proteomes" id="UP000236290">
    <property type="component" value="Unassembled WGS sequence"/>
</dbReference>
<dbReference type="PANTHER" id="PTHR34502">
    <property type="entry name" value="DUF6594 DOMAIN-CONTAINING PROTEIN-RELATED"/>
    <property type="match status" value="1"/>
</dbReference>
<feature type="domain" description="DUF6594" evidence="3">
    <location>
        <begin position="214"/>
        <end position="484"/>
    </location>
</feature>
<feature type="region of interest" description="Disordered" evidence="1">
    <location>
        <begin position="362"/>
        <end position="400"/>
    </location>
</feature>
<keyword evidence="2" id="KW-0812">Transmembrane</keyword>
<dbReference type="OrthoDB" id="5416037at2759"/>
<dbReference type="EMBL" id="MTYI01000044">
    <property type="protein sequence ID" value="PNP56669.1"/>
    <property type="molecule type" value="Genomic_DNA"/>
</dbReference>
<proteinExistence type="predicted"/>
<gene>
    <name evidence="4" type="ORF">THARTR1_03365</name>
</gene>
<accession>A0A2K0UFX2</accession>
<keyword evidence="2" id="KW-0472">Membrane</keyword>
<sequence>MRFGRISDCTILYDQQKSAGMEPSVPGPSRADKSKGAAAHSRHGSIDENPRASSSSFPSSSTASAAKADREGDQPNVFFDEDDRASHIRERPKKHHHRRMSSRRHASPGRSPNPMEYAPQSPEEPARGPPHGYLFNGRPPMPNGPHRNDNARFPPIQTLPGNFPNGFGSPERPFVVPDPPPVFIPSPMQASFPPQMPPMPPLNYQLSGLPLSGYELLAAKLSGGLSGPRLAPIYRRFESLHHRLLLHMQDELIELEEQLHNLDAADTQRRKFPGGIFPASRRKENMSPTDATWKKKDIIGHIAQKLYQYNQVITSFSTTYNMAEPSIPDVDNYRSYLNAINPLVEDECQFLEAGDDLINLRRRRRRSNGNPQDDPLSPMPRSSSVVGFPPPPSSQISNAGSSTYQNMAQVSSLKRLVFAMAMIVLAPIVCFAVIPGFVGRMTVVFLVGLGGAAALFQSGLLNSLAEDRSMLDWVLCAGVYGGVMAVIAGII</sequence>
<evidence type="ECO:0000313" key="4">
    <source>
        <dbReference type="EMBL" id="PNP56669.1"/>
    </source>
</evidence>
<evidence type="ECO:0000256" key="2">
    <source>
        <dbReference type="SAM" id="Phobius"/>
    </source>
</evidence>
<dbReference type="InterPro" id="IPR046529">
    <property type="entry name" value="DUF6594"/>
</dbReference>
<feature type="transmembrane region" description="Helical" evidence="2">
    <location>
        <begin position="473"/>
        <end position="490"/>
    </location>
</feature>
<keyword evidence="2" id="KW-1133">Transmembrane helix</keyword>